<dbReference type="GO" id="GO:0006897">
    <property type="term" value="P:endocytosis"/>
    <property type="evidence" value="ECO:0007669"/>
    <property type="project" value="UniProtKB-KW"/>
</dbReference>
<evidence type="ECO:0000256" key="8">
    <source>
        <dbReference type="ARBA" id="ARBA00022734"/>
    </source>
</evidence>
<evidence type="ECO:0000313" key="25">
    <source>
        <dbReference type="Proteomes" id="UP001221898"/>
    </source>
</evidence>
<keyword evidence="11" id="KW-0106">Calcium</keyword>
<feature type="domain" description="C-type lectin" evidence="22">
    <location>
        <begin position="939"/>
        <end position="1084"/>
    </location>
</feature>
<dbReference type="PROSITE" id="PS50231">
    <property type="entry name" value="RICIN_B_LECTIN"/>
    <property type="match status" value="1"/>
</dbReference>
<dbReference type="Pfam" id="PF02535">
    <property type="entry name" value="Zip"/>
    <property type="match status" value="1"/>
</dbReference>
<dbReference type="PROSITE" id="PS00023">
    <property type="entry name" value="FN2_1"/>
    <property type="match status" value="1"/>
</dbReference>
<evidence type="ECO:0000256" key="11">
    <source>
        <dbReference type="ARBA" id="ARBA00022837"/>
    </source>
</evidence>
<keyword evidence="7 21" id="KW-0732">Signal</keyword>
<feature type="transmembrane region" description="Helical" evidence="20">
    <location>
        <begin position="1895"/>
        <end position="1922"/>
    </location>
</feature>
<evidence type="ECO:0000256" key="5">
    <source>
        <dbReference type="ARBA" id="ARBA00022583"/>
    </source>
</evidence>
<keyword evidence="4" id="KW-1003">Cell membrane</keyword>
<feature type="domain" description="C-type lectin" evidence="22">
    <location>
        <begin position="796"/>
        <end position="911"/>
    </location>
</feature>
<dbReference type="GO" id="GO:0005886">
    <property type="term" value="C:plasma membrane"/>
    <property type="evidence" value="ECO:0007669"/>
    <property type="project" value="UniProtKB-SubCell"/>
</dbReference>
<feature type="domain" description="C-type lectin" evidence="22">
    <location>
        <begin position="1246"/>
        <end position="1362"/>
    </location>
</feature>
<dbReference type="Gene3D" id="2.80.10.50">
    <property type="match status" value="1"/>
</dbReference>
<dbReference type="InterPro" id="IPR018378">
    <property type="entry name" value="C-type_lectin_CS"/>
</dbReference>
<dbReference type="FunFam" id="2.80.10.50:FF:000032">
    <property type="entry name" value="macrophage mannose receptor 1"/>
    <property type="match status" value="1"/>
</dbReference>
<sequence>MTHFSLAVLLCLVHTFRCTVQTDSSSFLIYNVEHNKCVTALSASSVQATACDPSADSQKFRWVSERHVISIKFKLCMGAQTIQDWVKVLLFPCDMKSELQAWECKNDTLFGLKGSELHLNYGNKQHQNVMVYKGSGTWSRWRVYGTKGDLCTRGYQEMFTIGGNGMGTPCMFPFKFKEKWYAECTIDGRSDGLLWCAIETDYDKDKKWGFCPTKSNTGWDTDPVTGVLYQRNTQSVLTWHQARKSCQQQDADLLSIVELHEQTYISGLTNSLGTPLWVGLNSLEFESGWQWSNGNPFRYLNWAPGHPSTEPGLNCAVLNPGKASKWESSICSKKLGYICRKGNSTNLNPVIKLNDQHSFCPSQWVPYAGHCYSLQRRKIMWRDALSACHKEGGDLASIHNIEEQSFVISQLGYLPVDELWIGLNDQRSQMLFEWSDRSHVTFTKWLVGEPTHGTNMQEDCVLIRGKEGKWADTLCEKQHGYICKKKASIKPAGAPEDVSPGCKTGWVRYGSYCYYIGSETKTFNEAKETCKSSSSYLVDVSSRYENAFLISVVGLRPEKYFWIGLSNMADQDTFVWTNTDNVRFTHFNVGMPDRKQGCVAMTTGTFAGLWDVLSCTNKEKYICKQMAEGVTSTKSPMTTPALSCPVDWRPLASRNMCYKIYKKASKYRKTWFESRDFCRAVGGDLLSIHSDGDLGGGSSVENAWIGINALNPNAGFVWSDGSSLSYENWGYGEPNNYNNVELCGEVIFYFGKPWNDRHCEFYNNWICQIRRGVTPKTPPTAMAPEFNMTKDGWIEYNDTQYYVNKQRLSMDDARAYCKKNHGDLVTITSESERKFIWRQISRGNDEQYYIGMSVGLDKSFLWMDESPVTYTAWDQNEPNFANNDENCVTIYKSMGFWNDINCGVALASICKRSTGLPTNTTVAPTDIPKGGCPPDWLIFQGKCYKIIGASSSEQKPWQEARTHCRDLGGNLVSILSDKEQNFLTTKMLGTATDMWIGMNDINWEMRFLWTDGKGVYYTNWAKGHPVSVPDGRYMFMDEFSWDGGFHMSPELSEFDCVVLVGSSSTLTGFWKVEDCLASRGFICKRAIDPQINPPGTTVLPKTYYKFGNNSFKVMTQKMNWDEAKRQCKADDAELASILDPITQSYLALTIAKHKEPMWIGLNSNVTNGYFRWIDNWRLRYTKWAAGEPRNNLACVYVDVDGKWKTGSCSSTYYSLCKRSPDVAPTDPPQLPGNCPEPKKRKTWVPFRGHCYAFMSSSVETWAHASIECVRMGASLVSVEDPVEANFILQHLELVHDGSKSFWIGMYKNHKEEWLWIDNKVVDYTNWEQDEPSSSNEECVEIYSDSGRWNNVNCHRYKSYICKSEKVIPPTEKQTHIAPVIAEAPHGYAGIAVAVVLMIITVAGLAAFFFNKRRSQPVQGECTFDNSLYFNSESRVTTIDTKGLVDHIEQNEQATIGFANAVEFSSNPSFPIEPSKGLKAVSSTYTQQGDKKRRCADSSPTPGGQGPPDPPVMCLRACAVPLLALVCVAGSVSGAWGHEQGYLWDVLQTLPLGDPARMDRNQTGVLISGLFRAAQCPERIGGTQEQCDQCLTTDTLLSVLEDDGREYLSEEDYQRISTVLLYYVLNMRDLCASNYSSDSQDYQYYISAVMNLNPQEDEEFLSPNETESALQLINQHYLPSIFSQCADASSLMEEVDIVDSQGADFSTVSRLAAVIIARVLQGSCFRKRNLPSPGFFTDFIFQSLNRTGSLNVIDLEGLLLQLGVGGASHTHKRQRRSIIGSSHVQREIRRLDSCTQEPLGPSPDWTQVCFSASQLVEIFMLDPHSPISKEHFRHICPAIIQQLLGDMCASADLKAQSSPPSAIEKYGYSTAAVLLITLGSMLGIALIFFNSCQETYALLLQLFVGLAVGTLSGDALLHLIPQILGLHDHIHYEDQNTAENKDYLWKILGIIAGIYGFFLIERIFSLFMPSHGQGHSCTNEHMGHSHDLSLELNCNGQSQRGKSISTMQLGTLEDSECTEIPSEEPEVRTPTRINRQGVSLLAVMVIVGDSLHNFADGLVVGAAFSSSAETGMATTVAILCHEIPHEMGDFAVLLSSGMSVKMAVLMNFLSALTAFVGLYIGLFVSTDTEVQQWIFTVTAGIFLYLSLVEMLPEMSHVKTSRPWLMFLLQNLGLLLGWGSLLVLARFEHQLKF</sequence>
<keyword evidence="10" id="KW-0967">Endosome</keyword>
<keyword evidence="6 20" id="KW-0812">Transmembrane</keyword>
<keyword evidence="15" id="KW-0675">Receptor</keyword>
<feature type="transmembrane region" description="Helical" evidence="20">
    <location>
        <begin position="1942"/>
        <end position="1959"/>
    </location>
</feature>
<feature type="domain" description="C-type lectin" evidence="22">
    <location>
        <begin position="224"/>
        <end position="340"/>
    </location>
</feature>
<dbReference type="SUPFAM" id="SSF56436">
    <property type="entry name" value="C-type lectin-like"/>
    <property type="match status" value="8"/>
</dbReference>
<evidence type="ECO:0000256" key="16">
    <source>
        <dbReference type="ARBA" id="ARBA00023180"/>
    </source>
</evidence>
<keyword evidence="12 20" id="KW-1133">Transmembrane helix</keyword>
<dbReference type="PANTHER" id="PTHR22803">
    <property type="entry name" value="MANNOSE, PHOSPHOLIPASE, LECTIN RECEPTOR RELATED"/>
    <property type="match status" value="1"/>
</dbReference>
<dbReference type="PRINTS" id="PR00013">
    <property type="entry name" value="FNTYPEII"/>
</dbReference>
<feature type="domain" description="C-type lectin" evidence="22">
    <location>
        <begin position="509"/>
        <end position="624"/>
    </location>
</feature>
<dbReference type="PROSITE" id="PS00615">
    <property type="entry name" value="C_TYPE_LECTIN_1"/>
    <property type="match status" value="3"/>
</dbReference>
<feature type="disulfide bond" evidence="18">
    <location>
        <begin position="170"/>
        <end position="196"/>
    </location>
</feature>
<dbReference type="FunFam" id="3.10.100.10:FF:000014">
    <property type="entry name" value="Macrophage mannose receptor 1"/>
    <property type="match status" value="1"/>
</dbReference>
<dbReference type="FunFam" id="3.10.100.10:FF:000031">
    <property type="entry name" value="macrophage mannose receptor 1"/>
    <property type="match status" value="1"/>
</dbReference>
<evidence type="ECO:0000256" key="13">
    <source>
        <dbReference type="ARBA" id="ARBA00023136"/>
    </source>
</evidence>
<evidence type="ECO:0000256" key="17">
    <source>
        <dbReference type="ARBA" id="ARBA00071860"/>
    </source>
</evidence>
<feature type="signal peptide" evidence="21">
    <location>
        <begin position="1"/>
        <end position="18"/>
    </location>
</feature>
<keyword evidence="16" id="KW-0325">Glycoprotein</keyword>
<reference evidence="24" key="1">
    <citation type="journal article" date="2023" name="Science">
        <title>Genome structures resolve the early diversification of teleost fishes.</title>
        <authorList>
            <person name="Parey E."/>
            <person name="Louis A."/>
            <person name="Montfort J."/>
            <person name="Bouchez O."/>
            <person name="Roques C."/>
            <person name="Iampietro C."/>
            <person name="Lluch J."/>
            <person name="Castinel A."/>
            <person name="Donnadieu C."/>
            <person name="Desvignes T."/>
            <person name="Floi Bucao C."/>
            <person name="Jouanno E."/>
            <person name="Wen M."/>
            <person name="Mejri S."/>
            <person name="Dirks R."/>
            <person name="Jansen H."/>
            <person name="Henkel C."/>
            <person name="Chen W.J."/>
            <person name="Zahm M."/>
            <person name="Cabau C."/>
            <person name="Klopp C."/>
            <person name="Thompson A.W."/>
            <person name="Robinson-Rechavi M."/>
            <person name="Braasch I."/>
            <person name="Lecointre G."/>
            <person name="Bobe J."/>
            <person name="Postlethwait J.H."/>
            <person name="Berthelot C."/>
            <person name="Roest Crollius H."/>
            <person name="Guiguen Y."/>
        </authorList>
    </citation>
    <scope>NUCLEOTIDE SEQUENCE</scope>
    <source>
        <strain evidence="24">NC1722</strain>
    </source>
</reference>
<dbReference type="SUPFAM" id="SSF57440">
    <property type="entry name" value="Kringle-like"/>
    <property type="match status" value="1"/>
</dbReference>
<gene>
    <name evidence="24" type="ORF">AAFF_G00006870</name>
</gene>
<dbReference type="InterPro" id="IPR035992">
    <property type="entry name" value="Ricin_B-like_lectins"/>
</dbReference>
<dbReference type="FunFam" id="2.10.10.10:FF:000001">
    <property type="entry name" value="Fibronectin 1a isoform 1"/>
    <property type="match status" value="1"/>
</dbReference>
<dbReference type="Pfam" id="PF00059">
    <property type="entry name" value="Lectin_C"/>
    <property type="match status" value="8"/>
</dbReference>
<dbReference type="Pfam" id="PF18292">
    <property type="entry name" value="ZIP4_domain"/>
    <property type="match status" value="1"/>
</dbReference>
<evidence type="ECO:0000256" key="18">
    <source>
        <dbReference type="PROSITE-ProRule" id="PRU00479"/>
    </source>
</evidence>
<dbReference type="InterPro" id="IPR016187">
    <property type="entry name" value="CTDL_fold"/>
</dbReference>
<dbReference type="SMART" id="SM00458">
    <property type="entry name" value="RICIN"/>
    <property type="match status" value="1"/>
</dbReference>
<dbReference type="InterPro" id="IPR013806">
    <property type="entry name" value="Kringle-like"/>
</dbReference>
<dbReference type="Pfam" id="PF24562">
    <property type="entry name" value="CysR_MRC2_N"/>
    <property type="match status" value="1"/>
</dbReference>
<dbReference type="CDD" id="cd00062">
    <property type="entry name" value="FN2"/>
    <property type="match status" value="1"/>
</dbReference>
<feature type="transmembrane region" description="Helical" evidence="20">
    <location>
        <begin position="2162"/>
        <end position="2185"/>
    </location>
</feature>
<keyword evidence="8" id="KW-0430">Lectin</keyword>
<dbReference type="PROSITE" id="PS50041">
    <property type="entry name" value="C_TYPE_LECTIN_2"/>
    <property type="match status" value="8"/>
</dbReference>
<protein>
    <recommendedName>
        <fullName evidence="17">Macrophage mannose receptor 1</fullName>
    </recommendedName>
</protein>
<evidence type="ECO:0000256" key="21">
    <source>
        <dbReference type="SAM" id="SignalP"/>
    </source>
</evidence>
<dbReference type="InterPro" id="IPR049406">
    <property type="entry name" value="ZIP4_12_EF-hand"/>
</dbReference>
<dbReference type="InterPro" id="IPR001304">
    <property type="entry name" value="C-type_lectin-like"/>
</dbReference>
<evidence type="ECO:0000256" key="9">
    <source>
        <dbReference type="ARBA" id="ARBA00022737"/>
    </source>
</evidence>
<dbReference type="Proteomes" id="UP001221898">
    <property type="component" value="Unassembled WGS sequence"/>
</dbReference>
<dbReference type="FunFam" id="3.10.100.10:FF:000023">
    <property type="entry name" value="Macrophage mannose receptor 1"/>
    <property type="match status" value="1"/>
</dbReference>
<evidence type="ECO:0000256" key="2">
    <source>
        <dbReference type="ARBA" id="ARBA00004251"/>
    </source>
</evidence>
<dbReference type="PROSITE" id="PS51092">
    <property type="entry name" value="FN2_2"/>
    <property type="match status" value="1"/>
</dbReference>
<evidence type="ECO:0000256" key="7">
    <source>
        <dbReference type="ARBA" id="ARBA00022729"/>
    </source>
</evidence>
<feature type="transmembrane region" description="Helical" evidence="20">
    <location>
        <begin position="1865"/>
        <end position="1888"/>
    </location>
</feature>
<dbReference type="SUPFAM" id="SSF50370">
    <property type="entry name" value="Ricin B-like lectins"/>
    <property type="match status" value="1"/>
</dbReference>
<organism evidence="24 25">
    <name type="scientific">Aldrovandia affinis</name>
    <dbReference type="NCBI Taxonomy" id="143900"/>
    <lineage>
        <taxon>Eukaryota</taxon>
        <taxon>Metazoa</taxon>
        <taxon>Chordata</taxon>
        <taxon>Craniata</taxon>
        <taxon>Vertebrata</taxon>
        <taxon>Euteleostomi</taxon>
        <taxon>Actinopterygii</taxon>
        <taxon>Neopterygii</taxon>
        <taxon>Teleostei</taxon>
        <taxon>Notacanthiformes</taxon>
        <taxon>Halosauridae</taxon>
        <taxon>Aldrovandia</taxon>
    </lineage>
</organism>
<comment type="caution">
    <text evidence="24">The sequence shown here is derived from an EMBL/GenBank/DDBJ whole genome shotgun (WGS) entry which is preliminary data.</text>
</comment>
<feature type="domain" description="Fibronectin type-II" evidence="23">
    <location>
        <begin position="165"/>
        <end position="213"/>
    </location>
</feature>
<dbReference type="GO" id="GO:0005537">
    <property type="term" value="F:D-mannose binding"/>
    <property type="evidence" value="ECO:0007669"/>
    <property type="project" value="UniProtKB-ARBA"/>
</dbReference>
<feature type="transmembrane region" description="Helical" evidence="20">
    <location>
        <begin position="1387"/>
        <end position="1409"/>
    </location>
</feature>
<feature type="region of interest" description="Disordered" evidence="19">
    <location>
        <begin position="1480"/>
        <end position="1508"/>
    </location>
</feature>
<dbReference type="Gene3D" id="2.10.10.10">
    <property type="entry name" value="Fibronectin, type II, collagen-binding"/>
    <property type="match status" value="1"/>
</dbReference>
<dbReference type="Gene3D" id="3.10.100.10">
    <property type="entry name" value="Mannose-Binding Protein A, subunit A"/>
    <property type="match status" value="8"/>
</dbReference>
<dbReference type="InterPro" id="IPR003689">
    <property type="entry name" value="ZIP"/>
</dbReference>
<dbReference type="Pfam" id="PF00040">
    <property type="entry name" value="fn2"/>
    <property type="match status" value="1"/>
</dbReference>
<feature type="domain" description="C-type lectin" evidence="22">
    <location>
        <begin position="653"/>
        <end position="768"/>
    </location>
</feature>
<keyword evidence="14 18" id="KW-1015">Disulfide bond</keyword>
<dbReference type="CDD" id="cd00037">
    <property type="entry name" value="CLECT"/>
    <property type="match status" value="8"/>
</dbReference>
<keyword evidence="25" id="KW-1185">Reference proteome</keyword>
<evidence type="ECO:0000256" key="19">
    <source>
        <dbReference type="SAM" id="MobiDB-lite"/>
    </source>
</evidence>
<evidence type="ECO:0000256" key="10">
    <source>
        <dbReference type="ARBA" id="ARBA00022753"/>
    </source>
</evidence>
<evidence type="ECO:0000259" key="22">
    <source>
        <dbReference type="PROSITE" id="PS50041"/>
    </source>
</evidence>
<evidence type="ECO:0000256" key="12">
    <source>
        <dbReference type="ARBA" id="ARBA00022989"/>
    </source>
</evidence>
<dbReference type="InterPro" id="IPR000562">
    <property type="entry name" value="FN_type2_dom"/>
</dbReference>
<dbReference type="InterPro" id="IPR050111">
    <property type="entry name" value="C-type_lectin/snaclec_domain"/>
</dbReference>
<evidence type="ECO:0000313" key="24">
    <source>
        <dbReference type="EMBL" id="KAJ8419188.1"/>
    </source>
</evidence>
<dbReference type="Pfam" id="PF21116">
    <property type="entry name" value="EF-hand_Zip"/>
    <property type="match status" value="1"/>
</dbReference>
<feature type="domain" description="C-type lectin" evidence="22">
    <location>
        <begin position="1106"/>
        <end position="1217"/>
    </location>
</feature>
<dbReference type="SMART" id="SM00034">
    <property type="entry name" value="CLECT"/>
    <property type="match status" value="8"/>
</dbReference>
<dbReference type="FunFam" id="3.10.100.10:FF:000022">
    <property type="entry name" value="Mannose receptor C-type 1"/>
    <property type="match status" value="1"/>
</dbReference>
<evidence type="ECO:0000256" key="6">
    <source>
        <dbReference type="ARBA" id="ARBA00022692"/>
    </source>
</evidence>
<dbReference type="GO" id="GO:0010008">
    <property type="term" value="C:endosome membrane"/>
    <property type="evidence" value="ECO:0007669"/>
    <property type="project" value="UniProtKB-SubCell"/>
</dbReference>
<keyword evidence="13 20" id="KW-0472">Membrane</keyword>
<accession>A0AAD7X4B8</accession>
<dbReference type="GO" id="GO:0046873">
    <property type="term" value="F:metal ion transmembrane transporter activity"/>
    <property type="evidence" value="ECO:0007669"/>
    <property type="project" value="InterPro"/>
</dbReference>
<dbReference type="InterPro" id="IPR036943">
    <property type="entry name" value="FN_type2_sf"/>
</dbReference>
<evidence type="ECO:0000256" key="1">
    <source>
        <dbReference type="ARBA" id="ARBA00004141"/>
    </source>
</evidence>
<dbReference type="InterPro" id="IPR000772">
    <property type="entry name" value="Ricin_B_lectin"/>
</dbReference>
<evidence type="ECO:0000256" key="3">
    <source>
        <dbReference type="ARBA" id="ARBA00004530"/>
    </source>
</evidence>
<name>A0AAD7X4B8_9TELE</name>
<feature type="transmembrane region" description="Helical" evidence="20">
    <location>
        <begin position="2129"/>
        <end position="2150"/>
    </location>
</feature>
<dbReference type="InterPro" id="IPR016186">
    <property type="entry name" value="C-type_lectin-like/link_sf"/>
</dbReference>
<keyword evidence="9" id="KW-0677">Repeat</keyword>
<feature type="disulfide bond" evidence="18">
    <location>
        <begin position="184"/>
        <end position="211"/>
    </location>
</feature>
<feature type="chain" id="PRO_5042071801" description="Macrophage mannose receptor 1" evidence="21">
    <location>
        <begin position="19"/>
        <end position="2191"/>
    </location>
</feature>
<keyword evidence="5" id="KW-0254">Endocytosis</keyword>
<dbReference type="FunFam" id="3.10.100.10:FF:000016">
    <property type="entry name" value="macrophage mannose receptor 1"/>
    <property type="match status" value="1"/>
</dbReference>
<dbReference type="InterPro" id="IPR041137">
    <property type="entry name" value="ZIP4_N"/>
</dbReference>
<dbReference type="EMBL" id="JAINUG010000001">
    <property type="protein sequence ID" value="KAJ8419188.1"/>
    <property type="molecule type" value="Genomic_DNA"/>
</dbReference>
<evidence type="ECO:0000256" key="20">
    <source>
        <dbReference type="SAM" id="Phobius"/>
    </source>
</evidence>
<feature type="transmembrane region" description="Helical" evidence="20">
    <location>
        <begin position="2103"/>
        <end position="2123"/>
    </location>
</feature>
<dbReference type="FunFam" id="3.10.100.10:FF:000030">
    <property type="entry name" value="Mannose receptor C-type 1"/>
    <property type="match status" value="1"/>
</dbReference>
<dbReference type="FunFam" id="3.10.100.10:FF:000027">
    <property type="entry name" value="Mannose receptor, C type 1"/>
    <property type="match status" value="1"/>
</dbReference>
<feature type="domain" description="C-type lectin" evidence="22">
    <location>
        <begin position="367"/>
        <end position="484"/>
    </location>
</feature>
<dbReference type="FunFam" id="3.10.100.10:FF:000025">
    <property type="entry name" value="Mannose receptor C-type 1"/>
    <property type="match status" value="1"/>
</dbReference>
<dbReference type="SMART" id="SM00059">
    <property type="entry name" value="FN2"/>
    <property type="match status" value="1"/>
</dbReference>
<evidence type="ECO:0000256" key="15">
    <source>
        <dbReference type="ARBA" id="ARBA00023170"/>
    </source>
</evidence>
<proteinExistence type="predicted"/>
<evidence type="ECO:0000259" key="23">
    <source>
        <dbReference type="PROSITE" id="PS51092"/>
    </source>
</evidence>
<dbReference type="CDD" id="cd23407">
    <property type="entry name" value="beta-trefoil_Ricin_MRC1"/>
    <property type="match status" value="1"/>
</dbReference>
<comment type="subcellular location">
    <subcellularLocation>
        <location evidence="2">Cell membrane</location>
        <topology evidence="2">Single-pass type I membrane protein</topology>
    </subcellularLocation>
    <subcellularLocation>
        <location evidence="3">Endosome membrane</location>
        <topology evidence="3">Single-pass type I membrane protein</topology>
    </subcellularLocation>
    <subcellularLocation>
        <location evidence="1">Membrane</location>
        <topology evidence="1">Multi-pass membrane protein</topology>
    </subcellularLocation>
</comment>
<evidence type="ECO:0000256" key="14">
    <source>
        <dbReference type="ARBA" id="ARBA00023157"/>
    </source>
</evidence>
<evidence type="ECO:0000256" key="4">
    <source>
        <dbReference type="ARBA" id="ARBA00022475"/>
    </source>
</evidence>